<dbReference type="GeneID" id="83217164"/>
<keyword evidence="3" id="KW-1185">Reference proteome</keyword>
<sequence>MLASVFTLSGFIVCALAVSLVGGEPTDDKPTDEPTDKPCEVIKYSPDAFNDHCGSESWVYIQMYYETAAVESTPIQLCLRNMDQPMHSEKLEYQRANASDSLDDVESSLESGPCLIYLLPKLIHLTGCRFRRYAPFAALSTMSTPNHFQNVQCTWRFKN</sequence>
<protein>
    <recommendedName>
        <fullName evidence="4">Salivary lipocalin</fullName>
    </recommendedName>
</protein>
<feature type="signal peptide" evidence="1">
    <location>
        <begin position="1"/>
        <end position="17"/>
    </location>
</feature>
<gene>
    <name evidence="2" type="ORF">O0I10_009759</name>
</gene>
<reference evidence="2 3" key="1">
    <citation type="submission" date="2023-03" db="EMBL/GenBank/DDBJ databases">
        <title>Genome sequence of Lichtheimia ornata CBS 291.66.</title>
        <authorList>
            <person name="Mohabir J.T."/>
            <person name="Shea T.P."/>
            <person name="Kurbessoian T."/>
            <person name="Berby B."/>
            <person name="Fontaine J."/>
            <person name="Livny J."/>
            <person name="Gnirke A."/>
            <person name="Stajich J.E."/>
            <person name="Cuomo C.A."/>
        </authorList>
    </citation>
    <scope>NUCLEOTIDE SEQUENCE [LARGE SCALE GENOMIC DNA]</scope>
    <source>
        <strain evidence="2">CBS 291.66</strain>
    </source>
</reference>
<keyword evidence="1" id="KW-0732">Signal</keyword>
<evidence type="ECO:0008006" key="4">
    <source>
        <dbReference type="Google" id="ProtNLM"/>
    </source>
</evidence>
<feature type="chain" id="PRO_5042106506" description="Salivary lipocalin" evidence="1">
    <location>
        <begin position="18"/>
        <end position="159"/>
    </location>
</feature>
<dbReference type="AlphaFoldDB" id="A0AAD7XYF3"/>
<dbReference type="Proteomes" id="UP001234581">
    <property type="component" value="Unassembled WGS sequence"/>
</dbReference>
<evidence type="ECO:0000313" key="3">
    <source>
        <dbReference type="Proteomes" id="UP001234581"/>
    </source>
</evidence>
<accession>A0AAD7XYF3</accession>
<name>A0AAD7XYF3_9FUNG</name>
<dbReference type="RefSeq" id="XP_058339491.1">
    <property type="nucleotide sequence ID" value="XM_058489745.1"/>
</dbReference>
<comment type="caution">
    <text evidence="2">The sequence shown here is derived from an EMBL/GenBank/DDBJ whole genome shotgun (WGS) entry which is preliminary data.</text>
</comment>
<proteinExistence type="predicted"/>
<evidence type="ECO:0000313" key="2">
    <source>
        <dbReference type="EMBL" id="KAJ8654577.1"/>
    </source>
</evidence>
<organism evidence="2 3">
    <name type="scientific">Lichtheimia ornata</name>
    <dbReference type="NCBI Taxonomy" id="688661"/>
    <lineage>
        <taxon>Eukaryota</taxon>
        <taxon>Fungi</taxon>
        <taxon>Fungi incertae sedis</taxon>
        <taxon>Mucoromycota</taxon>
        <taxon>Mucoromycotina</taxon>
        <taxon>Mucoromycetes</taxon>
        <taxon>Mucorales</taxon>
        <taxon>Lichtheimiaceae</taxon>
        <taxon>Lichtheimia</taxon>
    </lineage>
</organism>
<dbReference type="EMBL" id="JARTCD010000059">
    <property type="protein sequence ID" value="KAJ8654577.1"/>
    <property type="molecule type" value="Genomic_DNA"/>
</dbReference>
<evidence type="ECO:0000256" key="1">
    <source>
        <dbReference type="SAM" id="SignalP"/>
    </source>
</evidence>